<sequence>MGPLSAGTPPQPSHDIVRENVVDSSLFDDAPPQSAIDGSANAKCRKQAAPGTVASSIDNLMEVVSKQSKELKITQYVVIGKSDNTVGDCLARLMSMLRLEPGGKLFSFACGIMDSPDNRDISMALSSNYIVNWLTEKRACTSANVGRDREGQTQLFGSGGAVDLD</sequence>
<gene>
    <name evidence="1" type="ORF">LOK49_LG13G02521</name>
</gene>
<proteinExistence type="predicted"/>
<name>A0ACC0FHG9_9ERIC</name>
<reference evidence="1 2" key="1">
    <citation type="journal article" date="2022" name="Plant J.">
        <title>Chromosome-level genome of Camellia lanceoleosa provides a valuable resource for understanding genome evolution and self-incompatibility.</title>
        <authorList>
            <person name="Gong W."/>
            <person name="Xiao S."/>
            <person name="Wang L."/>
            <person name="Liao Z."/>
            <person name="Chang Y."/>
            <person name="Mo W."/>
            <person name="Hu G."/>
            <person name="Li W."/>
            <person name="Zhao G."/>
            <person name="Zhu H."/>
            <person name="Hu X."/>
            <person name="Ji K."/>
            <person name="Xiang X."/>
            <person name="Song Q."/>
            <person name="Yuan D."/>
            <person name="Jin S."/>
            <person name="Zhang L."/>
        </authorList>
    </citation>
    <scope>NUCLEOTIDE SEQUENCE [LARGE SCALE GENOMIC DNA]</scope>
    <source>
        <strain evidence="1">SQ_2022a</strain>
    </source>
</reference>
<protein>
    <submittedName>
        <fullName evidence="1">Uncharacterized protein</fullName>
    </submittedName>
</protein>
<keyword evidence="2" id="KW-1185">Reference proteome</keyword>
<organism evidence="1 2">
    <name type="scientific">Camellia lanceoleosa</name>
    <dbReference type="NCBI Taxonomy" id="1840588"/>
    <lineage>
        <taxon>Eukaryota</taxon>
        <taxon>Viridiplantae</taxon>
        <taxon>Streptophyta</taxon>
        <taxon>Embryophyta</taxon>
        <taxon>Tracheophyta</taxon>
        <taxon>Spermatophyta</taxon>
        <taxon>Magnoliopsida</taxon>
        <taxon>eudicotyledons</taxon>
        <taxon>Gunneridae</taxon>
        <taxon>Pentapetalae</taxon>
        <taxon>asterids</taxon>
        <taxon>Ericales</taxon>
        <taxon>Theaceae</taxon>
        <taxon>Camellia</taxon>
    </lineage>
</organism>
<evidence type="ECO:0000313" key="2">
    <source>
        <dbReference type="Proteomes" id="UP001060215"/>
    </source>
</evidence>
<comment type="caution">
    <text evidence="1">The sequence shown here is derived from an EMBL/GenBank/DDBJ whole genome shotgun (WGS) entry which is preliminary data.</text>
</comment>
<dbReference type="EMBL" id="CM045771">
    <property type="protein sequence ID" value="KAI7988258.1"/>
    <property type="molecule type" value="Genomic_DNA"/>
</dbReference>
<dbReference type="Proteomes" id="UP001060215">
    <property type="component" value="Chromosome 14"/>
</dbReference>
<accession>A0ACC0FHG9</accession>
<evidence type="ECO:0000313" key="1">
    <source>
        <dbReference type="EMBL" id="KAI7988258.1"/>
    </source>
</evidence>